<dbReference type="AlphaFoldDB" id="A0A832EEG1"/>
<dbReference type="EMBL" id="DSTK01000039">
    <property type="protein sequence ID" value="HFK98376.1"/>
    <property type="molecule type" value="Genomic_DNA"/>
</dbReference>
<sequence length="117" mass="13347">MGLAIKVYEAFRDEPHKAQVLSEVVDILESRMAIVGNVATRDDLEITKLHLQKEMEQLRREIEQVRREVEQVRCEVEQIRAELKVDLAATKTSLVKWVAGMLLAQTGVVASLFALFR</sequence>
<accession>A0A832EEG1</accession>
<proteinExistence type="predicted"/>
<gene>
    <name evidence="3" type="ORF">ENS06_13775</name>
</gene>
<comment type="caution">
    <text evidence="3">The sequence shown here is derived from an EMBL/GenBank/DDBJ whole genome shotgun (WGS) entry which is preliminary data.</text>
</comment>
<keyword evidence="1" id="KW-0175">Coiled coil</keyword>
<reference evidence="3" key="1">
    <citation type="journal article" date="2020" name="mSystems">
        <title>Genome- and Community-Level Interaction Insights into Carbon Utilization and Element Cycling Functions of Hydrothermarchaeota in Hydrothermal Sediment.</title>
        <authorList>
            <person name="Zhou Z."/>
            <person name="Liu Y."/>
            <person name="Xu W."/>
            <person name="Pan J."/>
            <person name="Luo Z.H."/>
            <person name="Li M."/>
        </authorList>
    </citation>
    <scope>NUCLEOTIDE SEQUENCE [LARGE SCALE GENOMIC DNA]</scope>
    <source>
        <strain evidence="3">SpSt-456</strain>
    </source>
</reference>
<organism evidence="3">
    <name type="scientific">Desulfacinum infernum</name>
    <dbReference type="NCBI Taxonomy" id="35837"/>
    <lineage>
        <taxon>Bacteria</taxon>
        <taxon>Pseudomonadati</taxon>
        <taxon>Thermodesulfobacteriota</taxon>
        <taxon>Syntrophobacteria</taxon>
        <taxon>Syntrophobacterales</taxon>
        <taxon>Syntrophobacteraceae</taxon>
        <taxon>Desulfacinum</taxon>
    </lineage>
</organism>
<evidence type="ECO:0000256" key="1">
    <source>
        <dbReference type="SAM" id="Coils"/>
    </source>
</evidence>
<keyword evidence="2" id="KW-0812">Transmembrane</keyword>
<name>A0A832EEG1_9BACT</name>
<evidence type="ECO:0000313" key="3">
    <source>
        <dbReference type="EMBL" id="HFK98376.1"/>
    </source>
</evidence>
<keyword evidence="2" id="KW-1133">Transmembrane helix</keyword>
<feature type="transmembrane region" description="Helical" evidence="2">
    <location>
        <begin position="94"/>
        <end position="116"/>
    </location>
</feature>
<evidence type="ECO:0008006" key="4">
    <source>
        <dbReference type="Google" id="ProtNLM"/>
    </source>
</evidence>
<protein>
    <recommendedName>
        <fullName evidence="4">DUF1640 domain-containing protein</fullName>
    </recommendedName>
</protein>
<evidence type="ECO:0000256" key="2">
    <source>
        <dbReference type="SAM" id="Phobius"/>
    </source>
</evidence>
<keyword evidence="2" id="KW-0472">Membrane</keyword>
<feature type="coiled-coil region" evidence="1">
    <location>
        <begin position="41"/>
        <end position="82"/>
    </location>
</feature>